<proteinExistence type="predicted"/>
<accession>A0ABU2LPE2</accession>
<dbReference type="Proteomes" id="UP001183420">
    <property type="component" value="Unassembled WGS sequence"/>
</dbReference>
<gene>
    <name evidence="2" type="ORF">RNC47_11325</name>
</gene>
<keyword evidence="1" id="KW-0812">Transmembrane</keyword>
<comment type="caution">
    <text evidence="2">The sequence shown here is derived from an EMBL/GenBank/DDBJ whole genome shotgun (WGS) entry which is preliminary data.</text>
</comment>
<reference evidence="3" key="1">
    <citation type="submission" date="2023-07" db="EMBL/GenBank/DDBJ databases">
        <title>30 novel species of actinomycetes from the DSMZ collection.</title>
        <authorList>
            <person name="Nouioui I."/>
        </authorList>
    </citation>
    <scope>NUCLEOTIDE SEQUENCE [LARGE SCALE GENOMIC DNA]</scope>
    <source>
        <strain evidence="3">DSM 44918</strain>
    </source>
</reference>
<keyword evidence="1" id="KW-1133">Transmembrane helix</keyword>
<evidence type="ECO:0000256" key="1">
    <source>
        <dbReference type="SAM" id="Phobius"/>
    </source>
</evidence>
<sequence>MPTPDDPVLEYARADLAWYARVRDRARRRRLVTELSALVVGAATVVAAGLQAAPAVTASLAGASVFIGGFRQLFNDTERHVLAAEAWSRLRTAIQRYQLVPEAERDETVRQLLLEQVESAAAVELQGWAADRRGTGALPPA</sequence>
<keyword evidence="3" id="KW-1185">Reference proteome</keyword>
<organism evidence="2 3">
    <name type="scientific">Streptomyces millisiae</name>
    <dbReference type="NCBI Taxonomy" id="3075542"/>
    <lineage>
        <taxon>Bacteria</taxon>
        <taxon>Bacillati</taxon>
        <taxon>Actinomycetota</taxon>
        <taxon>Actinomycetes</taxon>
        <taxon>Kitasatosporales</taxon>
        <taxon>Streptomycetaceae</taxon>
        <taxon>Streptomyces</taxon>
    </lineage>
</organism>
<dbReference type="EMBL" id="JAVREM010000009">
    <property type="protein sequence ID" value="MDT0318928.1"/>
    <property type="molecule type" value="Genomic_DNA"/>
</dbReference>
<evidence type="ECO:0000313" key="2">
    <source>
        <dbReference type="EMBL" id="MDT0318928.1"/>
    </source>
</evidence>
<name>A0ABU2LPE2_9ACTN</name>
<dbReference type="NCBIfam" id="NF033634">
    <property type="entry name" value="SLATT_1"/>
    <property type="match status" value="1"/>
</dbReference>
<dbReference type="RefSeq" id="WP_311597905.1">
    <property type="nucleotide sequence ID" value="NZ_JAVREM010000009.1"/>
</dbReference>
<protein>
    <submittedName>
        <fullName evidence="2">SLATT domain-containing protein</fullName>
    </submittedName>
</protein>
<evidence type="ECO:0000313" key="3">
    <source>
        <dbReference type="Proteomes" id="UP001183420"/>
    </source>
</evidence>
<feature type="transmembrane region" description="Helical" evidence="1">
    <location>
        <begin position="31"/>
        <end position="50"/>
    </location>
</feature>
<keyword evidence="1" id="KW-0472">Membrane</keyword>